<evidence type="ECO:0008006" key="4">
    <source>
        <dbReference type="Google" id="ProtNLM"/>
    </source>
</evidence>
<comment type="caution">
    <text evidence="2">The sequence shown here is derived from an EMBL/GenBank/DDBJ whole genome shotgun (WGS) entry which is preliminary data.</text>
</comment>
<evidence type="ECO:0000313" key="2">
    <source>
        <dbReference type="EMBL" id="KOA66623.1"/>
    </source>
</evidence>
<sequence length="129" mass="14525">MPDQHPIHSEGPPQEDDTSGASPKPMLSTEGQIAHLKARGVAFELCDEQEALEYLRANTYYYKLAAYRVLFPKKVGGAHDGESRNQVLRSTLYRENCYVIDGVHSMAYVTARLGAANRQTRMRTPWQQA</sequence>
<evidence type="ECO:0000313" key="3">
    <source>
        <dbReference type="Proteomes" id="UP000036802"/>
    </source>
</evidence>
<gene>
    <name evidence="2" type="ORF">BBM1114_01335</name>
</gene>
<feature type="region of interest" description="Disordered" evidence="1">
    <location>
        <begin position="1"/>
        <end position="30"/>
    </location>
</feature>
<dbReference type="PATRIC" id="fig|1365964.3.peg.278"/>
<dbReference type="EMBL" id="AVQC01000004">
    <property type="protein sequence ID" value="KOA66623.1"/>
    <property type="molecule type" value="Genomic_DNA"/>
</dbReference>
<accession>A0A0L7D415</accession>
<dbReference type="Proteomes" id="UP000036802">
    <property type="component" value="Unassembled WGS sequence"/>
</dbReference>
<reference evidence="2 3" key="1">
    <citation type="journal article" date="2015" name="Int J Genomics">
        <title>Comparative Genomics Revealed Genetic Diversity and Species/Strain-Level Differences in Carbohydrate Metabolism of Three Probiotic Bifidobacterial Species.</title>
        <authorList>
            <person name="Odamaki T."/>
            <person name="Horigome A."/>
            <person name="Sugahara H."/>
            <person name="Hashikura N."/>
            <person name="Minami J."/>
            <person name="Xiao J.Z."/>
            <person name="Abe F."/>
        </authorList>
    </citation>
    <scope>NUCLEOTIDE SEQUENCE [LARGE SCALE GENOMIC DNA]</scope>
    <source>
        <strain evidence="2 3">MCC 1114</strain>
    </source>
</reference>
<dbReference type="AlphaFoldDB" id="A0A0L7D415"/>
<protein>
    <recommendedName>
        <fullName evidence="4">Abi family protein</fullName>
    </recommendedName>
</protein>
<dbReference type="GeneID" id="29240738"/>
<name>A0A0L7D415_BIFBR</name>
<organism evidence="2 3">
    <name type="scientific">Bifidobacterium breve MCC 1114</name>
    <dbReference type="NCBI Taxonomy" id="1365964"/>
    <lineage>
        <taxon>Bacteria</taxon>
        <taxon>Bacillati</taxon>
        <taxon>Actinomycetota</taxon>
        <taxon>Actinomycetes</taxon>
        <taxon>Bifidobacteriales</taxon>
        <taxon>Bifidobacteriaceae</taxon>
        <taxon>Bifidobacterium</taxon>
    </lineage>
</organism>
<evidence type="ECO:0000256" key="1">
    <source>
        <dbReference type="SAM" id="MobiDB-lite"/>
    </source>
</evidence>
<dbReference type="RefSeq" id="WP_003828010.1">
    <property type="nucleotide sequence ID" value="NZ_AVQC01000004.1"/>
</dbReference>
<proteinExistence type="predicted"/>